<proteinExistence type="predicted"/>
<evidence type="ECO:0000313" key="3">
    <source>
        <dbReference type="Proteomes" id="UP000886523"/>
    </source>
</evidence>
<accession>A0A9P6B9R7</accession>
<evidence type="ECO:0000256" key="1">
    <source>
        <dbReference type="SAM" id="MobiDB-lite"/>
    </source>
</evidence>
<reference evidence="2" key="1">
    <citation type="journal article" date="2020" name="Nat. Commun.">
        <title>Large-scale genome sequencing of mycorrhizal fungi provides insights into the early evolution of symbiotic traits.</title>
        <authorList>
            <person name="Miyauchi S."/>
            <person name="Kiss E."/>
            <person name="Kuo A."/>
            <person name="Drula E."/>
            <person name="Kohler A."/>
            <person name="Sanchez-Garcia M."/>
            <person name="Morin E."/>
            <person name="Andreopoulos B."/>
            <person name="Barry K.W."/>
            <person name="Bonito G."/>
            <person name="Buee M."/>
            <person name="Carver A."/>
            <person name="Chen C."/>
            <person name="Cichocki N."/>
            <person name="Clum A."/>
            <person name="Culley D."/>
            <person name="Crous P.W."/>
            <person name="Fauchery L."/>
            <person name="Girlanda M."/>
            <person name="Hayes R.D."/>
            <person name="Keri Z."/>
            <person name="LaButti K."/>
            <person name="Lipzen A."/>
            <person name="Lombard V."/>
            <person name="Magnuson J."/>
            <person name="Maillard F."/>
            <person name="Murat C."/>
            <person name="Nolan M."/>
            <person name="Ohm R.A."/>
            <person name="Pangilinan J."/>
            <person name="Pereira M.F."/>
            <person name="Perotto S."/>
            <person name="Peter M."/>
            <person name="Pfister S."/>
            <person name="Riley R."/>
            <person name="Sitrit Y."/>
            <person name="Stielow J.B."/>
            <person name="Szollosi G."/>
            <person name="Zifcakova L."/>
            <person name="Stursova M."/>
            <person name="Spatafora J.W."/>
            <person name="Tedersoo L."/>
            <person name="Vaario L.M."/>
            <person name="Yamada A."/>
            <person name="Yan M."/>
            <person name="Wang P."/>
            <person name="Xu J."/>
            <person name="Bruns T."/>
            <person name="Baldrian P."/>
            <person name="Vilgalys R."/>
            <person name="Dunand C."/>
            <person name="Henrissat B."/>
            <person name="Grigoriev I.V."/>
            <person name="Hibbett D."/>
            <person name="Nagy L.G."/>
            <person name="Martin F.M."/>
        </authorList>
    </citation>
    <scope>NUCLEOTIDE SEQUENCE</scope>
    <source>
        <strain evidence="2">UP504</strain>
    </source>
</reference>
<gene>
    <name evidence="2" type="ORF">BS47DRAFT_1336112</name>
</gene>
<dbReference type="AlphaFoldDB" id="A0A9P6B9R7"/>
<organism evidence="2 3">
    <name type="scientific">Hydnum rufescens UP504</name>
    <dbReference type="NCBI Taxonomy" id="1448309"/>
    <lineage>
        <taxon>Eukaryota</taxon>
        <taxon>Fungi</taxon>
        <taxon>Dikarya</taxon>
        <taxon>Basidiomycota</taxon>
        <taxon>Agaricomycotina</taxon>
        <taxon>Agaricomycetes</taxon>
        <taxon>Cantharellales</taxon>
        <taxon>Hydnaceae</taxon>
        <taxon>Hydnum</taxon>
    </lineage>
</organism>
<feature type="compositionally biased region" description="Acidic residues" evidence="1">
    <location>
        <begin position="82"/>
        <end position="91"/>
    </location>
</feature>
<keyword evidence="3" id="KW-1185">Reference proteome</keyword>
<feature type="region of interest" description="Disordered" evidence="1">
    <location>
        <begin position="44"/>
        <end position="67"/>
    </location>
</feature>
<sequence length="1071" mass="120273">MGRKKQPCPCSSCLLPDGSRQFRLPSNIILHLRKEQDEIREQERLGVHPNRGHQASSESIPDGLVDHDRTWDLEPEADELGDISQADEPDGQQDPASLSIPNGTYALDDPPQDFDEYESYSQNDVCTMPIPNPEYFDTLEATGTHGLAGEDDDDSPDINLEDDPLFIKNDNICADDDFDVLEAVQELDTIPPAFAKAPEIRNAYIRAFVMSMFDRAPDATVHKFLVGQHALFESIYTKHSIEFIGLDEMALNLPAVERRLGISTKPFIVYYLMCNVCWKRHELSLLKLSNSPACTVLSCPGILWTTKVVATGKSKRTPTKLFSYAPIIPALQRILLRPGKYNQFQHWRCEGDEPGAAAPVSEVEHYTMHDIDEPLHDITDGWGWQEATARLERRRVGGFLIEDVDVHQQCQRFASLPCGLFVIINVDWYQANKWGNAHSVGAIYAIFGNLPHGIRFLREETLLLATIPGPNEPSLEQLNQIIEPFVREMLKLERGKPYIGTSHFFKVHGFSHLQEVHAKVFVNASDLPASRKIAGAASFSHLKHFCSFCNLHLSAMSDPSGFDSSTFQCHDDMERAQHAFFSKWASTTAGQTHLFEQYGKRFSMLDGLAQWGPKNSPVDLMHAMFLTILPHIFRNILLGGGLFYCRGCGNNPLPQCEEWMQTIVWPHGIGCLPNNILTCGTIPNMTADIPPPGSLVAKSLHLLETLFQARRRTYLNWMAWATDIDILGVTNLKMNCNFARHYDQVLKTLVGLRKLNTQALSCGDVIHAQSLCSILRNGPPYATWLFAFERNNKILSRFNTNGHAGGEVEGTVLRSWVKSGLVQDLNTHLHGLEDPSADDIAVIELLDGHLKGGVDGFRKRGTLLQMIAAMSLDDNDDIVFSKSSHGLDLRLLGNEIGEPLYRIVLDTLQDIWLPKFRLISDMAQHDQGIPLLSTSFWSYDYVTIQGTRYGAGSTSRGASSRYAYIDGRIPDCQDPGDIITANFAMVQYFVWNEDVPEFPWSWWYVTSFPMPCSCLTKIRGSELGIHTWVYGQLSKLELVGLNRLSGLFVLATVPHPEGQYWVTIAYDHVRD</sequence>
<protein>
    <recommendedName>
        <fullName evidence="4">Transposase</fullName>
    </recommendedName>
</protein>
<evidence type="ECO:0000313" key="2">
    <source>
        <dbReference type="EMBL" id="KAF9520145.1"/>
    </source>
</evidence>
<dbReference type="EMBL" id="MU128913">
    <property type="protein sequence ID" value="KAF9520145.1"/>
    <property type="molecule type" value="Genomic_DNA"/>
</dbReference>
<feature type="region of interest" description="Disordered" evidence="1">
    <location>
        <begin position="82"/>
        <end position="117"/>
    </location>
</feature>
<evidence type="ECO:0008006" key="4">
    <source>
        <dbReference type="Google" id="ProtNLM"/>
    </source>
</evidence>
<dbReference type="OrthoDB" id="3248986at2759"/>
<dbReference type="Proteomes" id="UP000886523">
    <property type="component" value="Unassembled WGS sequence"/>
</dbReference>
<name>A0A9P6B9R7_9AGAM</name>
<comment type="caution">
    <text evidence="2">The sequence shown here is derived from an EMBL/GenBank/DDBJ whole genome shotgun (WGS) entry which is preliminary data.</text>
</comment>